<reference evidence="1" key="1">
    <citation type="submission" date="2018-06" db="EMBL/GenBank/DDBJ databases">
        <authorList>
            <person name="Zhirakovskaya E."/>
        </authorList>
    </citation>
    <scope>NUCLEOTIDE SEQUENCE</scope>
</reference>
<sequence length="114" mass="12719">GANIIIANGSFGTIQRPIVLRLRSNLSLLSTISSLFFLDGPPTTVRDNSVLQQSVSGQQLIEVQSLPDVDEVDSLTDVHPAIFTDLRNYSSEEIAIRLPRDQMFEDELKEYDAR</sequence>
<dbReference type="EMBL" id="UOFH01000382">
    <property type="protein sequence ID" value="VAW67357.1"/>
    <property type="molecule type" value="Genomic_DNA"/>
</dbReference>
<dbReference type="AlphaFoldDB" id="A0A3B0XVM2"/>
<gene>
    <name evidence="1" type="ORF">MNBD_GAMMA08-287</name>
</gene>
<feature type="non-terminal residue" evidence="1">
    <location>
        <position position="1"/>
    </location>
</feature>
<proteinExistence type="predicted"/>
<evidence type="ECO:0000313" key="1">
    <source>
        <dbReference type="EMBL" id="VAW67357.1"/>
    </source>
</evidence>
<organism evidence="1">
    <name type="scientific">hydrothermal vent metagenome</name>
    <dbReference type="NCBI Taxonomy" id="652676"/>
    <lineage>
        <taxon>unclassified sequences</taxon>
        <taxon>metagenomes</taxon>
        <taxon>ecological metagenomes</taxon>
    </lineage>
</organism>
<accession>A0A3B0XVM2</accession>
<name>A0A3B0XVM2_9ZZZZ</name>
<protein>
    <submittedName>
        <fullName evidence="1">Uncharacterized protein</fullName>
    </submittedName>
</protein>